<feature type="domain" description="CBM6" evidence="1">
    <location>
        <begin position="66"/>
        <end position="193"/>
    </location>
</feature>
<accession>W7YRS3</accession>
<dbReference type="RefSeq" id="WP_158442409.1">
    <property type="nucleotide sequence ID" value="NZ_BAVZ01000003.1"/>
</dbReference>
<dbReference type="InterPro" id="IPR055826">
    <property type="entry name" value="DUF7402"/>
</dbReference>
<dbReference type="eggNOG" id="COG2120">
    <property type="taxonomic scope" value="Bacteria"/>
</dbReference>
<dbReference type="SUPFAM" id="SSF49785">
    <property type="entry name" value="Galactose-binding domain-like"/>
    <property type="match status" value="5"/>
</dbReference>
<dbReference type="InterPro" id="IPR008979">
    <property type="entry name" value="Galactose-bd-like_sf"/>
</dbReference>
<organism evidence="2 3">
    <name type="scientific">Paenibacillus pini JCM 16418</name>
    <dbReference type="NCBI Taxonomy" id="1236976"/>
    <lineage>
        <taxon>Bacteria</taxon>
        <taxon>Bacillati</taxon>
        <taxon>Bacillota</taxon>
        <taxon>Bacilli</taxon>
        <taxon>Bacillales</taxon>
        <taxon>Paenibacillaceae</taxon>
        <taxon>Paenibacillus</taxon>
    </lineage>
</organism>
<evidence type="ECO:0000313" key="2">
    <source>
        <dbReference type="EMBL" id="GAF07341.1"/>
    </source>
</evidence>
<dbReference type="GO" id="GO:0030246">
    <property type="term" value="F:carbohydrate binding"/>
    <property type="evidence" value="ECO:0007669"/>
    <property type="project" value="InterPro"/>
</dbReference>
<dbReference type="eggNOG" id="COG3537">
    <property type="taxonomic scope" value="Bacteria"/>
</dbReference>
<protein>
    <submittedName>
        <fullName evidence="2">Alpha-1,2-mannosidase</fullName>
    </submittedName>
</protein>
<comment type="caution">
    <text evidence="2">The sequence shown here is derived from an EMBL/GenBank/DDBJ whole genome shotgun (WGS) entry which is preliminary data.</text>
</comment>
<dbReference type="EMBL" id="BAVZ01000003">
    <property type="protein sequence ID" value="GAF07341.1"/>
    <property type="molecule type" value="Genomic_DNA"/>
</dbReference>
<sequence>MEEISDRTFSENQEAYYNNMSAADKTKYDPIIWQKSKQSSKEYMSDPNYVNNESILALLNDWKNNIYIEGEDYINYFDPIDNYARIVEEKLSTELWIPNGGYATYRVNIPNDGYYAVNYRYVRVANNATVELSDLYTGEVHDTAVFEKLWNGDAATGGLATSGNNRIWLTKGTHNLKLKLTQYGAYLDYIRLEPINEASVLSISASSEYSAQFGKDKIVDGITNGTGEWASKGEKNPWIQLNWTLPKTFNQVTLYDRPNLEDWAKGGTLYFSDGTNLTIPEGTIPNNGSAYTLVFPNKTINWAKFQVAGGVGPNVGLAEIKFDLKIDNPPPTPIPGLEPIKVSSEYDSTQYGRNNVVDGIMGQSNGEWASKGEKNPSIQFNWSAPKTFNSITLYDRSNLDDWAKGGTLYFSDGTNVKISAGNIPNNGSAYTHDFPKKTVVWAEFQVEGGVGTNVGLAEVKFELKPENPSPPTPISQHLVPSTVSVSSEKDTTQYGKQNLIDGRWYTFNTGEWAGNGEKNPWVLYNWDYLQQMNTVMLYDRSDLDNWAKGGTLYFSDGTNIKIPEGTIPNDGRAYTLQFPTKTVYYVNFVVEGGTGPNVGLAEMRFYNASNIARDGSVTVLKSSQLYDGNPLYAAENVIDGKKQDGVKGVWVSNKELNPWIQLNWSGTSRMINQVVLYDLPDTTMNVNGGRLLFSDGSSLEVVGIPKNGEPKRILFTSKTVKWVRFEVSGGESDVVGLAEFEVYLIQ</sequence>
<evidence type="ECO:0000313" key="3">
    <source>
        <dbReference type="Proteomes" id="UP000019364"/>
    </source>
</evidence>
<dbReference type="Proteomes" id="UP000019364">
    <property type="component" value="Unassembled WGS sequence"/>
</dbReference>
<dbReference type="Pfam" id="PF24135">
    <property type="entry name" value="DUF7402"/>
    <property type="match status" value="4"/>
</dbReference>
<dbReference type="AlphaFoldDB" id="W7YRS3"/>
<dbReference type="PROSITE" id="PS51175">
    <property type="entry name" value="CBM6"/>
    <property type="match status" value="1"/>
</dbReference>
<evidence type="ECO:0000259" key="1">
    <source>
        <dbReference type="PROSITE" id="PS51175"/>
    </source>
</evidence>
<name>W7YRS3_9BACL</name>
<proteinExistence type="predicted"/>
<gene>
    <name evidence="2" type="ORF">JCM16418_1352</name>
</gene>
<dbReference type="Gene3D" id="2.60.120.260">
    <property type="entry name" value="Galactose-binding domain-like"/>
    <property type="match status" value="5"/>
</dbReference>
<reference evidence="2 3" key="1">
    <citation type="journal article" date="2014" name="Genome Announc.">
        <title>Draft Genome Sequence of Paenibacillus pini JCM 16418T, Isolated from the Rhizosphere of Pine Tree.</title>
        <authorList>
            <person name="Yuki M."/>
            <person name="Oshima K."/>
            <person name="Suda W."/>
            <person name="Oshida Y."/>
            <person name="Kitamura K."/>
            <person name="Iida Y."/>
            <person name="Hattori M."/>
            <person name="Ohkuma M."/>
        </authorList>
    </citation>
    <scope>NUCLEOTIDE SEQUENCE [LARGE SCALE GENOMIC DNA]</scope>
    <source>
        <strain evidence="2 3">JCM 16418</strain>
    </source>
</reference>
<dbReference type="eggNOG" id="COG3391">
    <property type="taxonomic scope" value="Bacteria"/>
</dbReference>
<keyword evidence="3" id="KW-1185">Reference proteome</keyword>
<dbReference type="InterPro" id="IPR005084">
    <property type="entry name" value="CBM6"/>
</dbReference>